<keyword evidence="3" id="KW-1185">Reference proteome</keyword>
<keyword evidence="1" id="KW-0732">Signal</keyword>
<name>A0ABW0P1A8_9HYPH</name>
<evidence type="ECO:0000256" key="1">
    <source>
        <dbReference type="SAM" id="SignalP"/>
    </source>
</evidence>
<dbReference type="RefSeq" id="WP_066717218.1">
    <property type="nucleotide sequence ID" value="NZ_JBHSLU010000045.1"/>
</dbReference>
<comment type="caution">
    <text evidence="2">The sequence shown here is derived from an EMBL/GenBank/DDBJ whole genome shotgun (WGS) entry which is preliminary data.</text>
</comment>
<organism evidence="2 3">
    <name type="scientific">Bosea massiliensis</name>
    <dbReference type="NCBI Taxonomy" id="151419"/>
    <lineage>
        <taxon>Bacteria</taxon>
        <taxon>Pseudomonadati</taxon>
        <taxon>Pseudomonadota</taxon>
        <taxon>Alphaproteobacteria</taxon>
        <taxon>Hyphomicrobiales</taxon>
        <taxon>Boseaceae</taxon>
        <taxon>Bosea</taxon>
    </lineage>
</organism>
<accession>A0ABW0P1A8</accession>
<evidence type="ECO:0008006" key="4">
    <source>
        <dbReference type="Google" id="ProtNLM"/>
    </source>
</evidence>
<dbReference type="Proteomes" id="UP001596060">
    <property type="component" value="Unassembled WGS sequence"/>
</dbReference>
<evidence type="ECO:0000313" key="3">
    <source>
        <dbReference type="Proteomes" id="UP001596060"/>
    </source>
</evidence>
<dbReference type="EMBL" id="JBHSLU010000045">
    <property type="protein sequence ID" value="MFC5506506.1"/>
    <property type="molecule type" value="Genomic_DNA"/>
</dbReference>
<protein>
    <recommendedName>
        <fullName evidence="4">Histidine kinase</fullName>
    </recommendedName>
</protein>
<reference evidence="3" key="1">
    <citation type="journal article" date="2019" name="Int. J. Syst. Evol. Microbiol.">
        <title>The Global Catalogue of Microorganisms (GCM) 10K type strain sequencing project: providing services to taxonomists for standard genome sequencing and annotation.</title>
        <authorList>
            <consortium name="The Broad Institute Genomics Platform"/>
            <consortium name="The Broad Institute Genome Sequencing Center for Infectious Disease"/>
            <person name="Wu L."/>
            <person name="Ma J."/>
        </authorList>
    </citation>
    <scope>NUCLEOTIDE SEQUENCE [LARGE SCALE GENOMIC DNA]</scope>
    <source>
        <strain evidence="3">CCUG 43117</strain>
    </source>
</reference>
<proteinExistence type="predicted"/>
<feature type="signal peptide" evidence="1">
    <location>
        <begin position="1"/>
        <end position="25"/>
    </location>
</feature>
<gene>
    <name evidence="2" type="ORF">ACFPN9_14705</name>
</gene>
<sequence length="168" mass="18224">MKKLVWALALATALAGPAAIGAAMAGAVSITAAEPVAVVTIPDSWAQSKVDRGVQIKTPDEEIYVWFELVPADQLDALQKEHDAYFAREGVKFTGSTETLTREINGRPWSFTELKATSSDGPSIVRYLAINPKVASGKIIMMTYWASEEGHVKHDKAMQAMIDSIAFK</sequence>
<feature type="chain" id="PRO_5046242435" description="Histidine kinase" evidence="1">
    <location>
        <begin position="26"/>
        <end position="168"/>
    </location>
</feature>
<evidence type="ECO:0000313" key="2">
    <source>
        <dbReference type="EMBL" id="MFC5506506.1"/>
    </source>
</evidence>